<dbReference type="GeneTree" id="ENSGT00390000016855"/>
<feature type="region of interest" description="Disordered" evidence="1">
    <location>
        <begin position="583"/>
        <end position="632"/>
    </location>
</feature>
<reference evidence="2" key="3">
    <citation type="submission" date="2025-09" db="UniProtKB">
        <authorList>
            <consortium name="Ensembl"/>
        </authorList>
    </citation>
    <scope>IDENTIFICATION</scope>
</reference>
<feature type="compositionally biased region" description="Polar residues" evidence="1">
    <location>
        <begin position="164"/>
        <end position="180"/>
    </location>
</feature>
<dbReference type="GO" id="GO:1990918">
    <property type="term" value="P:double-strand break repair involved in meiotic recombination"/>
    <property type="evidence" value="ECO:0007669"/>
    <property type="project" value="InterPro"/>
</dbReference>
<dbReference type="AlphaFoldDB" id="A0A9L0IQD0"/>
<organism evidence="2 3">
    <name type="scientific">Equus asinus</name>
    <name type="common">Donkey</name>
    <name type="synonym">Equus africanus asinus</name>
    <dbReference type="NCBI Taxonomy" id="9793"/>
    <lineage>
        <taxon>Eukaryota</taxon>
        <taxon>Metazoa</taxon>
        <taxon>Chordata</taxon>
        <taxon>Craniata</taxon>
        <taxon>Vertebrata</taxon>
        <taxon>Euteleostomi</taxon>
        <taxon>Mammalia</taxon>
        <taxon>Eutheria</taxon>
        <taxon>Laurasiatheria</taxon>
        <taxon>Perissodactyla</taxon>
        <taxon>Equidae</taxon>
        <taxon>Equus</taxon>
    </lineage>
</organism>
<dbReference type="Proteomes" id="UP000694387">
    <property type="component" value="Chromosome 20"/>
</dbReference>
<dbReference type="Pfam" id="PF15710">
    <property type="entry name" value="Brme1"/>
    <property type="match status" value="1"/>
</dbReference>
<accession>A0A9L0IQD0</accession>
<name>A0A9L0IQD0_EQUAS</name>
<feature type="compositionally biased region" description="Basic and acidic residues" evidence="1">
    <location>
        <begin position="583"/>
        <end position="595"/>
    </location>
</feature>
<dbReference type="Ensembl" id="ENSEAST00005046086.1">
    <property type="protein sequence ID" value="ENSEASP00005039986.1"/>
    <property type="gene ID" value="ENSEASG00005032947.1"/>
</dbReference>
<evidence type="ECO:0000256" key="1">
    <source>
        <dbReference type="SAM" id="MobiDB-lite"/>
    </source>
</evidence>
<proteinExistence type="predicted"/>
<dbReference type="InterPro" id="IPR031441">
    <property type="entry name" value="Brme1"/>
</dbReference>
<evidence type="ECO:0000313" key="2">
    <source>
        <dbReference type="Ensembl" id="ENSEASP00005039986.1"/>
    </source>
</evidence>
<feature type="compositionally biased region" description="Polar residues" evidence="1">
    <location>
        <begin position="306"/>
        <end position="319"/>
    </location>
</feature>
<feature type="region of interest" description="Disordered" evidence="1">
    <location>
        <begin position="1"/>
        <end position="508"/>
    </location>
</feature>
<dbReference type="PANTHER" id="PTHR14583:SF0">
    <property type="entry name" value="BREAK REPAIR MEIOTIC RECOMBINASE RECRUITMENT FACTOR 1"/>
    <property type="match status" value="1"/>
</dbReference>
<gene>
    <name evidence="2" type="primary">BRME1</name>
</gene>
<dbReference type="PANTHER" id="PTHR14583">
    <property type="entry name" value="UNCHARACTERIZED PROTEIN C19ORF57 FAMILY MEMBER"/>
    <property type="match status" value="1"/>
</dbReference>
<keyword evidence="3" id="KW-1185">Reference proteome</keyword>
<feature type="compositionally biased region" description="Low complexity" evidence="1">
    <location>
        <begin position="259"/>
        <end position="273"/>
    </location>
</feature>
<protein>
    <submittedName>
        <fullName evidence="2">Break repair meiotic recombinase recruitment factor 1</fullName>
    </submittedName>
</protein>
<sequence>MTKRKKLRTSGGEGIHTPRPPKNPRLGDSAGAPRSSQVGHVPHPEELEGSPGRAPSAEQSREEPEQSASSSPEEEAGAPSRLLGQPDEEPAPFPPSQNSVGRFVPQFAKPRRTVRRQAAMREEDLGSRACGSETLPEPSAQEADSQPREEAPGLSSCAAGELGDQTQADSACPEHSSQSAVEPVPRSGDPQPSASTDACAEWGTVVSASERASQGHLWEQRASAPDGGSTEPSGVLGEHGQKGHLPSTDAEEKEPDPGAPQEGGAPGEAGADLPEGHQEEGGGVLGPAPRGLLDPVQTPSGAGGETEQSCGSPGPSSLGTVVITAMNTDPAEPEQRAPEVAEPGGAPASPGRKAPKGGHGGALLRGTPVTQETTRGRGEAGHEDEPPGDIPGVPAAGLPLAQGTQAPTVGAGESSPLVQEAGPGVDQTLGPGPDGEGLGGVCAPLVLWQPESGRWSRKQDLGASTPPAHRGAVGGPTQEMGVSQGSPDGPRDPTGQPEDPPDSADQFWGGSLAVDLDFLPDSQMRAALEGPDFEAPPAQLFPVGSGLAPCWPGPGPRADGGPLTGAQLRALCGVKACEAARMEDATDTPAGHEHPPGLGSHQAPALAEGEAGQERPSAVHGQGGGRPPPWGAVLERCVGRGVRVRTPRHRTAGPRGPVGLAKQLEAASPQTPGGPHACALWRLLPSRMPQGPRNWPSTNPEARVPGETQAAAEGRELLLPPGPRWQQAAGAPGSHLVIWVCKFHSLAEVTRGSEFVLSLRRRGLPLLVVSPLCPISILCLLSRGPLINTTLLSGALHFLHIRPQTPPLHSPSFWEGGWGSARTQVRGPPSYQVCWLHQEQVAVCGHAHVHMCVCTRATHSPVSGAAAH</sequence>
<reference evidence="2" key="2">
    <citation type="submission" date="2025-08" db="UniProtKB">
        <authorList>
            <consortium name="Ensembl"/>
        </authorList>
    </citation>
    <scope>IDENTIFICATION</scope>
</reference>
<feature type="compositionally biased region" description="Low complexity" evidence="1">
    <location>
        <begin position="340"/>
        <end position="351"/>
    </location>
</feature>
<reference evidence="2 3" key="1">
    <citation type="journal article" date="2020" name="Nat. Commun.">
        <title>Donkey genomes provide new insights into domestication and selection for coat color.</title>
        <authorList>
            <person name="Wang"/>
            <person name="C."/>
            <person name="Li"/>
            <person name="H."/>
            <person name="Guo"/>
            <person name="Y."/>
            <person name="Huang"/>
            <person name="J."/>
            <person name="Sun"/>
            <person name="Y."/>
            <person name="Min"/>
            <person name="J."/>
            <person name="Wang"/>
            <person name="J."/>
            <person name="Fang"/>
            <person name="X."/>
            <person name="Zhao"/>
            <person name="Z."/>
            <person name="Wang"/>
            <person name="S."/>
            <person name="Zhang"/>
            <person name="Y."/>
            <person name="Liu"/>
            <person name="Q."/>
            <person name="Jiang"/>
            <person name="Q."/>
            <person name="Wang"/>
            <person name="X."/>
            <person name="Guo"/>
            <person name="Y."/>
            <person name="Yang"/>
            <person name="C."/>
            <person name="Wang"/>
            <person name="Y."/>
            <person name="Tian"/>
            <person name="F."/>
            <person name="Zhuang"/>
            <person name="G."/>
            <person name="Fan"/>
            <person name="Y."/>
            <person name="Gao"/>
            <person name="Q."/>
            <person name="Li"/>
            <person name="Y."/>
            <person name="Ju"/>
            <person name="Z."/>
            <person name="Li"/>
            <person name="J."/>
            <person name="Li"/>
            <person name="R."/>
            <person name="Hou"/>
            <person name="M."/>
            <person name="Yang"/>
            <person name="G."/>
            <person name="Liu"/>
            <person name="G."/>
            <person name="Liu"/>
            <person name="W."/>
            <person name="Guo"/>
            <person name="J."/>
            <person name="Pan"/>
            <person name="S."/>
            <person name="Fan"/>
            <person name="G."/>
            <person name="Zhang"/>
            <person name="W."/>
            <person name="Zhang"/>
            <person name="R."/>
            <person name="Yu"/>
            <person name="J."/>
            <person name="Zhang"/>
            <person name="X."/>
            <person name="Yin"/>
            <person name="Q."/>
            <person name="Ji"/>
            <person name="C."/>
            <person name="Jin"/>
            <person name="Y."/>
            <person name="Yue"/>
            <person name="G."/>
            <person name="Liu"/>
            <person name="M."/>
            <person name="Xu"/>
            <person name="J."/>
            <person name="Liu"/>
            <person name="S."/>
            <person name="Jordana"/>
            <person name="J."/>
            <person name="Noce"/>
            <person name="A."/>
            <person name="Amills"/>
            <person name="M."/>
            <person name="Wu"/>
            <person name="D.D."/>
            <person name="Li"/>
            <person name="S."/>
            <person name="Zhou"/>
            <person name="X. and Zhong"/>
            <person name="J."/>
        </authorList>
    </citation>
    <scope>NUCLEOTIDE SEQUENCE [LARGE SCALE GENOMIC DNA]</scope>
</reference>
<feature type="compositionally biased region" description="Basic and acidic residues" evidence="1">
    <location>
        <begin position="374"/>
        <end position="385"/>
    </location>
</feature>
<evidence type="ECO:0000313" key="3">
    <source>
        <dbReference type="Proteomes" id="UP000694387"/>
    </source>
</evidence>
<feature type="compositionally biased region" description="Low complexity" evidence="1">
    <location>
        <begin position="66"/>
        <end position="81"/>
    </location>
</feature>